<evidence type="ECO:0000313" key="1">
    <source>
        <dbReference type="EMBL" id="MFF4776281.1"/>
    </source>
</evidence>
<name>A0ABW6VAB1_MICFU</name>
<gene>
    <name evidence="1" type="ORF">ACFY05_25810</name>
</gene>
<reference evidence="1 2" key="1">
    <citation type="submission" date="2024-10" db="EMBL/GenBank/DDBJ databases">
        <title>The Natural Products Discovery Center: Release of the First 8490 Sequenced Strains for Exploring Actinobacteria Biosynthetic Diversity.</title>
        <authorList>
            <person name="Kalkreuter E."/>
            <person name="Kautsar S.A."/>
            <person name="Yang D."/>
            <person name="Bader C.D."/>
            <person name="Teijaro C.N."/>
            <person name="Fluegel L."/>
            <person name="Davis C.M."/>
            <person name="Simpson J.R."/>
            <person name="Lauterbach L."/>
            <person name="Steele A.D."/>
            <person name="Gui C."/>
            <person name="Meng S."/>
            <person name="Li G."/>
            <person name="Viehrig K."/>
            <person name="Ye F."/>
            <person name="Su P."/>
            <person name="Kiefer A.F."/>
            <person name="Nichols A."/>
            <person name="Cepeda A.J."/>
            <person name="Yan W."/>
            <person name="Fan B."/>
            <person name="Jiang Y."/>
            <person name="Adhikari A."/>
            <person name="Zheng C.-J."/>
            <person name="Schuster L."/>
            <person name="Cowan T.M."/>
            <person name="Smanski M.J."/>
            <person name="Chevrette M.G."/>
            <person name="De Carvalho L.P.S."/>
            <person name="Shen B."/>
        </authorList>
    </citation>
    <scope>NUCLEOTIDE SEQUENCE [LARGE SCALE GENOMIC DNA]</scope>
    <source>
        <strain evidence="1 2">NPDC001281</strain>
    </source>
</reference>
<accession>A0ABW6VAB1</accession>
<keyword evidence="2" id="KW-1185">Reference proteome</keyword>
<dbReference type="Proteomes" id="UP001602119">
    <property type="component" value="Unassembled WGS sequence"/>
</dbReference>
<evidence type="ECO:0000313" key="2">
    <source>
        <dbReference type="Proteomes" id="UP001602119"/>
    </source>
</evidence>
<protein>
    <submittedName>
        <fullName evidence="1">Uncharacterized protein</fullName>
    </submittedName>
</protein>
<dbReference type="EMBL" id="JBIAXI010000016">
    <property type="protein sequence ID" value="MFF4776281.1"/>
    <property type="molecule type" value="Genomic_DNA"/>
</dbReference>
<dbReference type="RefSeq" id="WP_387344579.1">
    <property type="nucleotide sequence ID" value="NZ_JBIAXI010000016.1"/>
</dbReference>
<organism evidence="1 2">
    <name type="scientific">Microtetraspora fusca</name>
    <dbReference type="NCBI Taxonomy" id="1997"/>
    <lineage>
        <taxon>Bacteria</taxon>
        <taxon>Bacillati</taxon>
        <taxon>Actinomycetota</taxon>
        <taxon>Actinomycetes</taxon>
        <taxon>Streptosporangiales</taxon>
        <taxon>Streptosporangiaceae</taxon>
        <taxon>Microtetraspora</taxon>
    </lineage>
</organism>
<comment type="caution">
    <text evidence="1">The sequence shown here is derived from an EMBL/GenBank/DDBJ whole genome shotgun (WGS) entry which is preliminary data.</text>
</comment>
<sequence>MTARSRISPEVSIVTLPFLGVVTGITPVFSRKPIFGCIGLVPTRSRLESSLPGRSSDQEAVVAFGRTRKADEPPVEPVAWTEVWEFVVGRVERPETPKRKKATTGAHAVRVPRGGKLDKVLAPCAYVASGQLQGLPAAPGLTLFEDAAQQRLLCYVAAPQEVDGERHHVVHDGRGQVIGTIKRIPPKRPFRHTWRIEQPGYPEIMGRNEWASGGVKDIAGRAAERLLHEALDGLFSSPGDSDQGGRPRSLEWRSGEEIVMTSEGSAQVRIRKEWLDRRLAFAFALIGDV</sequence>
<proteinExistence type="predicted"/>